<comment type="caution">
    <text evidence="2">The sequence shown here is derived from an EMBL/GenBank/DDBJ whole genome shotgun (WGS) entry which is preliminary data.</text>
</comment>
<dbReference type="PANTHER" id="PTHR45669">
    <property type="entry name" value="GLUTAREDOXIN DOMAIN-CONTAINING CYSTEINE-RICH PROTEIN CG12206-RELATED"/>
    <property type="match status" value="1"/>
</dbReference>
<dbReference type="SUPFAM" id="SSF52833">
    <property type="entry name" value="Thioredoxin-like"/>
    <property type="match status" value="1"/>
</dbReference>
<keyword evidence="3" id="KW-1185">Reference proteome</keyword>
<reference evidence="2 3" key="1">
    <citation type="submission" date="2024-01" db="EMBL/GenBank/DDBJ databases">
        <title>Genome assemblies of Stephania.</title>
        <authorList>
            <person name="Yang L."/>
        </authorList>
    </citation>
    <scope>NUCLEOTIDE SEQUENCE [LARGE SCALE GENOMIC DNA]</scope>
    <source>
        <strain evidence="2">YNDBR</strain>
        <tissue evidence="2">Leaf</tissue>
    </source>
</reference>
<evidence type="ECO:0000313" key="2">
    <source>
        <dbReference type="EMBL" id="KAK9170399.1"/>
    </source>
</evidence>
<evidence type="ECO:0000313" key="3">
    <source>
        <dbReference type="Proteomes" id="UP001420932"/>
    </source>
</evidence>
<sequence length="136" mass="15214">MVSPPPEKSKHGETECALELFEKKTPPGGENVVVMYTTTLRGIRKTYEDCNRLRSLIESHDVYTIERDVSMDSGFREELRALMGEERSEIRLPVVFVKGRLIGGVEELVKIEEEGKLGGLFGGFLNLKLCVVSVVV</sequence>
<dbReference type="AlphaFoldDB" id="A0AAP0LJW4"/>
<dbReference type="PANTHER" id="PTHR45669:SF12">
    <property type="entry name" value="EMB|CAB85507.1"/>
    <property type="match status" value="1"/>
</dbReference>
<protein>
    <recommendedName>
        <fullName evidence="1">Glutaredoxin domain-containing protein</fullName>
    </recommendedName>
</protein>
<dbReference type="Pfam" id="PF00462">
    <property type="entry name" value="Glutaredoxin"/>
    <property type="match status" value="1"/>
</dbReference>
<accession>A0AAP0LJW4</accession>
<dbReference type="Gene3D" id="3.40.30.10">
    <property type="entry name" value="Glutaredoxin"/>
    <property type="match status" value="1"/>
</dbReference>
<dbReference type="PROSITE" id="PS51354">
    <property type="entry name" value="GLUTAREDOXIN_2"/>
    <property type="match status" value="1"/>
</dbReference>
<dbReference type="Proteomes" id="UP001420932">
    <property type="component" value="Unassembled WGS sequence"/>
</dbReference>
<dbReference type="InterPro" id="IPR036249">
    <property type="entry name" value="Thioredoxin-like_sf"/>
</dbReference>
<gene>
    <name evidence="2" type="ORF">Syun_002539</name>
</gene>
<evidence type="ECO:0000259" key="1">
    <source>
        <dbReference type="Pfam" id="PF00462"/>
    </source>
</evidence>
<name>A0AAP0LJW4_9MAGN</name>
<feature type="domain" description="Glutaredoxin" evidence="1">
    <location>
        <begin position="33"/>
        <end position="102"/>
    </location>
</feature>
<proteinExistence type="predicted"/>
<dbReference type="EMBL" id="JBBNAF010000001">
    <property type="protein sequence ID" value="KAK9170399.1"/>
    <property type="molecule type" value="Genomic_DNA"/>
</dbReference>
<organism evidence="2 3">
    <name type="scientific">Stephania yunnanensis</name>
    <dbReference type="NCBI Taxonomy" id="152371"/>
    <lineage>
        <taxon>Eukaryota</taxon>
        <taxon>Viridiplantae</taxon>
        <taxon>Streptophyta</taxon>
        <taxon>Embryophyta</taxon>
        <taxon>Tracheophyta</taxon>
        <taxon>Spermatophyta</taxon>
        <taxon>Magnoliopsida</taxon>
        <taxon>Ranunculales</taxon>
        <taxon>Menispermaceae</taxon>
        <taxon>Menispermoideae</taxon>
        <taxon>Cissampelideae</taxon>
        <taxon>Stephania</taxon>
    </lineage>
</organism>
<dbReference type="InterPro" id="IPR002109">
    <property type="entry name" value="Glutaredoxin"/>
</dbReference>